<evidence type="ECO:0000313" key="2">
    <source>
        <dbReference type="EMBL" id="MCP1674853.1"/>
    </source>
</evidence>
<reference evidence="2" key="1">
    <citation type="submission" date="2022-03" db="EMBL/GenBank/DDBJ databases">
        <title>Genomic Encyclopedia of Type Strains, Phase III (KMG-III): the genomes of soil and plant-associated and newly described type strains.</title>
        <authorList>
            <person name="Whitman W."/>
        </authorList>
    </citation>
    <scope>NUCLEOTIDE SEQUENCE</scope>
    <source>
        <strain evidence="2">ANL 6-2</strain>
    </source>
</reference>
<protein>
    <submittedName>
        <fullName evidence="2">Zn-dependent protease with chaperone function</fullName>
    </submittedName>
</protein>
<sequence>MMMDGGMAGGHLLWMLIMATIVVIPFWRICSKAGFPGWLSLLMLIPLVNIAFLYFLAFAQWPANRTFR</sequence>
<organism evidence="2 3">
    <name type="scientific">Natronocella acetinitrilica</name>
    <dbReference type="NCBI Taxonomy" id="414046"/>
    <lineage>
        <taxon>Bacteria</taxon>
        <taxon>Pseudomonadati</taxon>
        <taxon>Pseudomonadota</taxon>
        <taxon>Gammaproteobacteria</taxon>
        <taxon>Chromatiales</taxon>
        <taxon>Ectothiorhodospiraceae</taxon>
        <taxon>Natronocella</taxon>
    </lineage>
</organism>
<feature type="transmembrane region" description="Helical" evidence="1">
    <location>
        <begin position="35"/>
        <end position="59"/>
    </location>
</feature>
<dbReference type="EMBL" id="JALJXV010000004">
    <property type="protein sequence ID" value="MCP1674853.1"/>
    <property type="molecule type" value="Genomic_DNA"/>
</dbReference>
<proteinExistence type="predicted"/>
<evidence type="ECO:0000256" key="1">
    <source>
        <dbReference type="SAM" id="Phobius"/>
    </source>
</evidence>
<keyword evidence="2" id="KW-0378">Hydrolase</keyword>
<dbReference type="GO" id="GO:0008233">
    <property type="term" value="F:peptidase activity"/>
    <property type="evidence" value="ECO:0007669"/>
    <property type="project" value="UniProtKB-KW"/>
</dbReference>
<gene>
    <name evidence="2" type="ORF">J2T57_001991</name>
</gene>
<dbReference type="Proteomes" id="UP001205843">
    <property type="component" value="Unassembled WGS sequence"/>
</dbReference>
<keyword evidence="2" id="KW-0645">Protease</keyword>
<keyword evidence="1" id="KW-1133">Transmembrane helix</keyword>
<feature type="transmembrane region" description="Helical" evidence="1">
    <location>
        <begin position="12"/>
        <end position="29"/>
    </location>
</feature>
<keyword evidence="1" id="KW-0472">Membrane</keyword>
<keyword evidence="1" id="KW-0812">Transmembrane</keyword>
<dbReference type="GO" id="GO:0006508">
    <property type="term" value="P:proteolysis"/>
    <property type="evidence" value="ECO:0007669"/>
    <property type="project" value="UniProtKB-KW"/>
</dbReference>
<comment type="caution">
    <text evidence="2">The sequence shown here is derived from an EMBL/GenBank/DDBJ whole genome shotgun (WGS) entry which is preliminary data.</text>
</comment>
<dbReference type="AlphaFoldDB" id="A0AAE3KCE8"/>
<name>A0AAE3KCE8_9GAMM</name>
<evidence type="ECO:0000313" key="3">
    <source>
        <dbReference type="Proteomes" id="UP001205843"/>
    </source>
</evidence>
<keyword evidence="3" id="KW-1185">Reference proteome</keyword>
<accession>A0AAE3KCE8</accession>
<dbReference type="RefSeq" id="WP_253477351.1">
    <property type="nucleotide sequence ID" value="NZ_JALJXV010000004.1"/>
</dbReference>